<feature type="transmembrane region" description="Helical" evidence="7">
    <location>
        <begin position="220"/>
        <end position="240"/>
    </location>
</feature>
<proteinExistence type="predicted"/>
<dbReference type="PANTHER" id="PTHR23501">
    <property type="entry name" value="MAJOR FACILITATOR SUPERFAMILY"/>
    <property type="match status" value="1"/>
</dbReference>
<evidence type="ECO:0000256" key="4">
    <source>
        <dbReference type="ARBA" id="ARBA00022692"/>
    </source>
</evidence>
<sequence>MGQRSTLTPPRDAMTNNTELVIPRYSSREKIVTMIGVLLVMLLASLDSTIVATAMPRIIADLQGFDRYAWVSTAYMLTTTVAVPIYGKLSDQIGRKPILIFGIILFLIGSALSGLSQTMNQMIGFRALQGLGAGSLMSLAPTVVGDLFTPRERGKWQGVTGGVFGISSIVGPLIGGWLTEYASWHWIFYVNVPIGLIALLVLILTMPVLQSGAARAEVDYQGAALLIIGTVPLLLAFSWGGSQYPWFSLPIISLLVFALVVLVGFTFYESRLSDRGGEPILAPHLFRNRIFTISTIITAVISMALYGSVFFIPLFVQGVIGQSATNSGLLMTPMMLASVVTSILAGQLVSRLGRYKWIAITGVVVSLCGTVLLVLLNASASSGQVTLAMIVLGAGLGFGMSLYTIIVQNAMPDRMGQATSALIFFRSIGGTLILGLMGSILNSAYLPAFQQALPSSIRQNVPEQVLRTFNDPQVLLAPDTMAQLQAQFAGYGAQGPAMFQQIIEAMKVGLVQGIHEGFVISLVLMALGLLTVFFLPEIPLRGSTRNK</sequence>
<feature type="transmembrane region" description="Helical" evidence="7">
    <location>
        <begin position="357"/>
        <end position="379"/>
    </location>
</feature>
<feature type="transmembrane region" description="Helical" evidence="7">
    <location>
        <begin position="385"/>
        <end position="406"/>
    </location>
</feature>
<dbReference type="InterPro" id="IPR004638">
    <property type="entry name" value="EmrB-like"/>
</dbReference>
<evidence type="ECO:0000256" key="7">
    <source>
        <dbReference type="SAM" id="Phobius"/>
    </source>
</evidence>
<evidence type="ECO:0000256" key="6">
    <source>
        <dbReference type="ARBA" id="ARBA00023136"/>
    </source>
</evidence>
<keyword evidence="10" id="KW-1185">Reference proteome</keyword>
<dbReference type="Gene3D" id="1.20.1720.10">
    <property type="entry name" value="Multidrug resistance protein D"/>
    <property type="match status" value="1"/>
</dbReference>
<feature type="transmembrane region" description="Helical" evidence="7">
    <location>
        <begin position="328"/>
        <end position="345"/>
    </location>
</feature>
<feature type="transmembrane region" description="Helical" evidence="7">
    <location>
        <begin position="184"/>
        <end position="208"/>
    </location>
</feature>
<evidence type="ECO:0000256" key="1">
    <source>
        <dbReference type="ARBA" id="ARBA00004651"/>
    </source>
</evidence>
<evidence type="ECO:0000256" key="2">
    <source>
        <dbReference type="ARBA" id="ARBA00022448"/>
    </source>
</evidence>
<feature type="transmembrane region" description="Helical" evidence="7">
    <location>
        <begin position="67"/>
        <end position="86"/>
    </location>
</feature>
<dbReference type="FunFam" id="1.20.1720.10:FF:000004">
    <property type="entry name" value="EmrB/QacA family drug resistance transporter"/>
    <property type="match status" value="1"/>
</dbReference>
<feature type="transmembrane region" description="Helical" evidence="7">
    <location>
        <begin position="127"/>
        <end position="147"/>
    </location>
</feature>
<feature type="transmembrane region" description="Helical" evidence="7">
    <location>
        <begin position="517"/>
        <end position="535"/>
    </location>
</feature>
<name>A0A8J3IW56_9CHLR</name>
<dbReference type="Gene3D" id="1.20.1250.20">
    <property type="entry name" value="MFS general substrate transporter like domains"/>
    <property type="match status" value="1"/>
</dbReference>
<dbReference type="GO" id="GO:0005886">
    <property type="term" value="C:plasma membrane"/>
    <property type="evidence" value="ECO:0007669"/>
    <property type="project" value="UniProtKB-SubCell"/>
</dbReference>
<keyword evidence="3" id="KW-1003">Cell membrane</keyword>
<feature type="transmembrane region" description="Helical" evidence="7">
    <location>
        <begin position="246"/>
        <end position="268"/>
    </location>
</feature>
<dbReference type="Pfam" id="PF07690">
    <property type="entry name" value="MFS_1"/>
    <property type="match status" value="1"/>
</dbReference>
<dbReference type="Proteomes" id="UP000597444">
    <property type="component" value="Unassembled WGS sequence"/>
</dbReference>
<dbReference type="EMBL" id="BNJK01000002">
    <property type="protein sequence ID" value="GHO97905.1"/>
    <property type="molecule type" value="Genomic_DNA"/>
</dbReference>
<dbReference type="InterPro" id="IPR020846">
    <property type="entry name" value="MFS_dom"/>
</dbReference>
<feature type="domain" description="Major facilitator superfamily (MFS) profile" evidence="8">
    <location>
        <begin position="33"/>
        <end position="540"/>
    </location>
</feature>
<accession>A0A8J3IW56</accession>
<dbReference type="SUPFAM" id="SSF103473">
    <property type="entry name" value="MFS general substrate transporter"/>
    <property type="match status" value="2"/>
</dbReference>
<feature type="transmembrane region" description="Helical" evidence="7">
    <location>
        <begin position="98"/>
        <end position="115"/>
    </location>
</feature>
<dbReference type="PANTHER" id="PTHR23501:SF197">
    <property type="entry name" value="COMD"/>
    <property type="match status" value="1"/>
</dbReference>
<keyword evidence="4 7" id="KW-0812">Transmembrane</keyword>
<dbReference type="CDD" id="cd17502">
    <property type="entry name" value="MFS_Azr1_MDR_like"/>
    <property type="match status" value="1"/>
</dbReference>
<evidence type="ECO:0000313" key="9">
    <source>
        <dbReference type="EMBL" id="GHO97905.1"/>
    </source>
</evidence>
<dbReference type="InterPro" id="IPR011701">
    <property type="entry name" value="MFS"/>
</dbReference>
<dbReference type="PROSITE" id="PS50850">
    <property type="entry name" value="MFS"/>
    <property type="match status" value="1"/>
</dbReference>
<dbReference type="GO" id="GO:0022857">
    <property type="term" value="F:transmembrane transporter activity"/>
    <property type="evidence" value="ECO:0007669"/>
    <property type="project" value="InterPro"/>
</dbReference>
<dbReference type="AlphaFoldDB" id="A0A8J3IW56"/>
<evidence type="ECO:0000259" key="8">
    <source>
        <dbReference type="PROSITE" id="PS50850"/>
    </source>
</evidence>
<protein>
    <submittedName>
        <fullName evidence="9">MFS transporter</fullName>
    </submittedName>
</protein>
<dbReference type="InterPro" id="IPR036259">
    <property type="entry name" value="MFS_trans_sf"/>
</dbReference>
<keyword evidence="6 7" id="KW-0472">Membrane</keyword>
<evidence type="ECO:0000256" key="3">
    <source>
        <dbReference type="ARBA" id="ARBA00022475"/>
    </source>
</evidence>
<reference evidence="9" key="1">
    <citation type="submission" date="2020-10" db="EMBL/GenBank/DDBJ databases">
        <title>Taxonomic study of unclassified bacteria belonging to the class Ktedonobacteria.</title>
        <authorList>
            <person name="Yabe S."/>
            <person name="Wang C.M."/>
            <person name="Zheng Y."/>
            <person name="Sakai Y."/>
            <person name="Cavaletti L."/>
            <person name="Monciardini P."/>
            <person name="Donadio S."/>
        </authorList>
    </citation>
    <scope>NUCLEOTIDE SEQUENCE</scope>
    <source>
        <strain evidence="9">ID150040</strain>
    </source>
</reference>
<feature type="transmembrane region" description="Helical" evidence="7">
    <location>
        <begin position="159"/>
        <end position="178"/>
    </location>
</feature>
<evidence type="ECO:0000313" key="10">
    <source>
        <dbReference type="Proteomes" id="UP000597444"/>
    </source>
</evidence>
<feature type="transmembrane region" description="Helical" evidence="7">
    <location>
        <begin position="31"/>
        <end position="55"/>
    </location>
</feature>
<keyword evidence="2" id="KW-0813">Transport</keyword>
<feature type="transmembrane region" description="Helical" evidence="7">
    <location>
        <begin position="418"/>
        <end position="441"/>
    </location>
</feature>
<comment type="subcellular location">
    <subcellularLocation>
        <location evidence="1">Cell membrane</location>
        <topology evidence="1">Multi-pass membrane protein</topology>
    </subcellularLocation>
</comment>
<organism evidence="9 10">
    <name type="scientific">Reticulibacter mediterranei</name>
    <dbReference type="NCBI Taxonomy" id="2778369"/>
    <lineage>
        <taxon>Bacteria</taxon>
        <taxon>Bacillati</taxon>
        <taxon>Chloroflexota</taxon>
        <taxon>Ktedonobacteria</taxon>
        <taxon>Ktedonobacterales</taxon>
        <taxon>Reticulibacteraceae</taxon>
        <taxon>Reticulibacter</taxon>
    </lineage>
</organism>
<dbReference type="NCBIfam" id="TIGR00711">
    <property type="entry name" value="efflux_EmrB"/>
    <property type="match status" value="1"/>
</dbReference>
<comment type="caution">
    <text evidence="9">The sequence shown here is derived from an EMBL/GenBank/DDBJ whole genome shotgun (WGS) entry which is preliminary data.</text>
</comment>
<feature type="transmembrane region" description="Helical" evidence="7">
    <location>
        <begin position="289"/>
        <end position="316"/>
    </location>
</feature>
<evidence type="ECO:0000256" key="5">
    <source>
        <dbReference type="ARBA" id="ARBA00022989"/>
    </source>
</evidence>
<keyword evidence="5 7" id="KW-1133">Transmembrane helix</keyword>
<gene>
    <name evidence="9" type="ORF">KSF_079530</name>
</gene>